<gene>
    <name evidence="2" type="ORF">MED217_13661</name>
</gene>
<feature type="domain" description="Glycosyl transferase family 1" evidence="1">
    <location>
        <begin position="186"/>
        <end position="333"/>
    </location>
</feature>
<dbReference type="SUPFAM" id="SSF53756">
    <property type="entry name" value="UDP-Glycosyltransferase/glycogen phosphorylase"/>
    <property type="match status" value="1"/>
</dbReference>
<evidence type="ECO:0000313" key="3">
    <source>
        <dbReference type="Proteomes" id="UP000001601"/>
    </source>
</evidence>
<dbReference type="Pfam" id="PF00534">
    <property type="entry name" value="Glycos_transf_1"/>
    <property type="match status" value="1"/>
</dbReference>
<dbReference type="STRING" id="398720.MED217_13661"/>
<dbReference type="GO" id="GO:0016757">
    <property type="term" value="F:glycosyltransferase activity"/>
    <property type="evidence" value="ECO:0007669"/>
    <property type="project" value="InterPro"/>
</dbReference>
<dbReference type="OrthoDB" id="9811239at2"/>
<dbReference type="eggNOG" id="COG0438">
    <property type="taxonomic scope" value="Bacteria"/>
</dbReference>
<dbReference type="PANTHER" id="PTHR12526">
    <property type="entry name" value="GLYCOSYLTRANSFERASE"/>
    <property type="match status" value="1"/>
</dbReference>
<reference evidence="2 3" key="1">
    <citation type="journal article" date="2007" name="Nature">
        <title>Light stimulates growth of proteorhodopsin-containing marine Flavobacteria.</title>
        <authorList>
            <person name="Gomez-Consarnau L."/>
            <person name="Gonzalez J.M."/>
            <person name="Coll-Llado M."/>
            <person name="Gourdon P."/>
            <person name="Pascher T."/>
            <person name="Neutze R."/>
            <person name="Pedros-Alio C."/>
            <person name="Pinhassi J."/>
        </authorList>
    </citation>
    <scope>NUCLEOTIDE SEQUENCE [LARGE SCALE GENOMIC DNA]</scope>
    <source>
        <strain evidence="2 3">MED217</strain>
    </source>
</reference>
<dbReference type="CDD" id="cd03801">
    <property type="entry name" value="GT4_PimA-like"/>
    <property type="match status" value="1"/>
</dbReference>
<dbReference type="EMBL" id="AANC01000011">
    <property type="protein sequence ID" value="EAQ47942.1"/>
    <property type="molecule type" value="Genomic_DNA"/>
</dbReference>
<organism evidence="2 3">
    <name type="scientific">Leeuwenhoekiella blandensis (strain CECT 7118 / CCUG 51940 / KCTC 22103 / MED217)</name>
    <name type="common">Flavobacterium sp. (strain MED217)</name>
    <dbReference type="NCBI Taxonomy" id="398720"/>
    <lineage>
        <taxon>Bacteria</taxon>
        <taxon>Pseudomonadati</taxon>
        <taxon>Bacteroidota</taxon>
        <taxon>Flavobacteriia</taxon>
        <taxon>Flavobacteriales</taxon>
        <taxon>Flavobacteriaceae</taxon>
        <taxon>Leeuwenhoekiella</taxon>
    </lineage>
</organism>
<dbReference type="InterPro" id="IPR001296">
    <property type="entry name" value="Glyco_trans_1"/>
</dbReference>
<dbReference type="HOGENOM" id="CLU_009583_0_4_10"/>
<proteinExistence type="predicted"/>
<protein>
    <recommendedName>
        <fullName evidence="1">Glycosyl transferase family 1 domain-containing protein</fullName>
    </recommendedName>
</protein>
<dbReference type="RefSeq" id="WP_009781086.1">
    <property type="nucleotide sequence ID" value="NZ_CH672395.1"/>
</dbReference>
<evidence type="ECO:0000313" key="2">
    <source>
        <dbReference type="EMBL" id="EAQ47942.1"/>
    </source>
</evidence>
<accession>A3XR77</accession>
<dbReference type="PANTHER" id="PTHR12526:SF627">
    <property type="entry name" value="D-RHAMNOSYLTRANSFERASE WBPZ"/>
    <property type="match status" value="1"/>
</dbReference>
<sequence>MKIICLHQSAELYGSDRSFLQVVTYFSEREDVTDILVLLPMHGPLVSELQKLKVQVEITRLCILRKVWIKKLQWGKLIFPLFKLPSKYKRFKQADIVYCNTTVVMDFYLLALVLKNRNILHVREIPDKWLTRFFTFFINAGKVLALYNSKSTAAAFKKVKRGQVVYNAFEGFNYAGVPVNEVEVAQPLKFLLVGRINDWKGQDFAVEAFSQLDAEQPFSLTILGSVFEGNEHLLAELKEKVQAYGLQDKVRFIAFVPDPEPYYQEADVLLVPSKKPEPFGRIAIEAMSIAKPVIAADHGGLSEIVIHKETGLLFTPNSQMDFIKCLQCYFKDRHLIREHGLQGYQRFKMQFSTQSLTTALDDVF</sequence>
<keyword evidence="3" id="KW-1185">Reference proteome</keyword>
<evidence type="ECO:0000259" key="1">
    <source>
        <dbReference type="Pfam" id="PF00534"/>
    </source>
</evidence>
<comment type="caution">
    <text evidence="2">The sequence shown here is derived from an EMBL/GenBank/DDBJ whole genome shotgun (WGS) entry which is preliminary data.</text>
</comment>
<dbReference type="Proteomes" id="UP000001601">
    <property type="component" value="Unassembled WGS sequence"/>
</dbReference>
<dbReference type="Gene3D" id="3.40.50.2000">
    <property type="entry name" value="Glycogen Phosphorylase B"/>
    <property type="match status" value="2"/>
</dbReference>
<dbReference type="AlphaFoldDB" id="A3XR77"/>
<name>A3XR77_LEEBM</name>